<feature type="region of interest" description="Disordered" evidence="3">
    <location>
        <begin position="67"/>
        <end position="125"/>
    </location>
</feature>
<dbReference type="EMBL" id="JROU02000188">
    <property type="protein sequence ID" value="OEH80123.1"/>
    <property type="molecule type" value="Genomic_DNA"/>
</dbReference>
<feature type="region of interest" description="Disordered" evidence="3">
    <location>
        <begin position="1"/>
        <end position="32"/>
    </location>
</feature>
<protein>
    <recommendedName>
        <fullName evidence="6">Cytoplasmic tRNA 2-thiolation protein 2</fullName>
    </recommendedName>
</protein>
<gene>
    <name evidence="4" type="ORF">cyc_03188</name>
</gene>
<dbReference type="GO" id="GO:0000049">
    <property type="term" value="F:tRNA binding"/>
    <property type="evidence" value="ECO:0007669"/>
    <property type="project" value="InterPro"/>
</dbReference>
<dbReference type="VEuPathDB" id="ToxoDB:cyc_03188"/>
<organism evidence="4 5">
    <name type="scientific">Cyclospora cayetanensis</name>
    <dbReference type="NCBI Taxonomy" id="88456"/>
    <lineage>
        <taxon>Eukaryota</taxon>
        <taxon>Sar</taxon>
        <taxon>Alveolata</taxon>
        <taxon>Apicomplexa</taxon>
        <taxon>Conoidasida</taxon>
        <taxon>Coccidia</taxon>
        <taxon>Eucoccidiorida</taxon>
        <taxon>Eimeriorina</taxon>
        <taxon>Eimeriidae</taxon>
        <taxon>Cyclospora</taxon>
    </lineage>
</organism>
<dbReference type="InterPro" id="IPR019407">
    <property type="entry name" value="CTU2"/>
</dbReference>
<dbReference type="GO" id="GO:0005829">
    <property type="term" value="C:cytosol"/>
    <property type="evidence" value="ECO:0007669"/>
    <property type="project" value="TreeGrafter"/>
</dbReference>
<evidence type="ECO:0000256" key="3">
    <source>
        <dbReference type="SAM" id="MobiDB-lite"/>
    </source>
</evidence>
<dbReference type="InParanoid" id="A0A1D3D9N5"/>
<dbReference type="GO" id="GO:0002143">
    <property type="term" value="P:tRNA wobble position uridine thiolation"/>
    <property type="evidence" value="ECO:0007669"/>
    <property type="project" value="TreeGrafter"/>
</dbReference>
<dbReference type="Proteomes" id="UP000095192">
    <property type="component" value="Unassembled WGS sequence"/>
</dbReference>
<feature type="compositionally biased region" description="Basic and acidic residues" evidence="3">
    <location>
        <begin position="1"/>
        <end position="13"/>
    </location>
</feature>
<reference evidence="4 5" key="1">
    <citation type="journal article" date="2016" name="BMC Genomics">
        <title>Comparative genomics reveals Cyclospora cayetanensis possesses coccidia-like metabolism and invasion components but unique surface antigens.</title>
        <authorList>
            <person name="Liu S."/>
            <person name="Wang L."/>
            <person name="Zheng H."/>
            <person name="Xu Z."/>
            <person name="Roellig D.M."/>
            <person name="Li N."/>
            <person name="Frace M.A."/>
            <person name="Tang K."/>
            <person name="Arrowood M.J."/>
            <person name="Moss D.M."/>
            <person name="Zhang L."/>
            <person name="Feng Y."/>
            <person name="Xiao L."/>
        </authorList>
    </citation>
    <scope>NUCLEOTIDE SEQUENCE [LARGE SCALE GENOMIC DNA]</scope>
    <source>
        <strain evidence="4 5">CHN_HEN01</strain>
    </source>
</reference>
<evidence type="ECO:0000313" key="4">
    <source>
        <dbReference type="EMBL" id="OEH80123.1"/>
    </source>
</evidence>
<feature type="compositionally biased region" description="Polar residues" evidence="3">
    <location>
        <begin position="107"/>
        <end position="116"/>
    </location>
</feature>
<dbReference type="GO" id="GO:0016783">
    <property type="term" value="F:sulfurtransferase activity"/>
    <property type="evidence" value="ECO:0007669"/>
    <property type="project" value="TreeGrafter"/>
</dbReference>
<keyword evidence="5" id="KW-1185">Reference proteome</keyword>
<feature type="compositionally biased region" description="Basic and acidic residues" evidence="3">
    <location>
        <begin position="86"/>
        <end position="97"/>
    </location>
</feature>
<keyword evidence="2" id="KW-0819">tRNA processing</keyword>
<comment type="caution">
    <text evidence="4">The sequence shown here is derived from an EMBL/GenBank/DDBJ whole genome shotgun (WGS) entry which is preliminary data.</text>
</comment>
<proteinExistence type="predicted"/>
<sequence>MREAEPKQWEQRHQQPQQFGNCTDGKGEERNERRGRAQLYGRKARGGKACIFDVCCLVCGARPKKLPDQRHRPDSVVFNSASARRRMLDATTERDKALTPSGARGGSSKTPSTASAGASAKPNRQRGVDGCFRCYRCPTELAVASVREKCCRSCLLLLVRRAFAAELAALRLLLSEQPSQQGTNTPQEEAGVPLLVAVSGGDASLSLLHLSNELIQRRQRVRCMQQQNRVCEEGLPTTQSGSLRSAPSPHRAEPQTSAEFACCVSVHVDLQRLFLPSASCVEARLDALKGGLCTSSCSFRPARSEEGWGSVAALSLPTAPSEGHTGYSLPLELQQAVTERWPSVRCVFLHPLGVEFSIVKLEQKEGSPSSEMESPSIHHVEVYMHPGGQAFTRQELLALQQEEAQLRMLLYEIYEEDKAAAERFCRILRIEALRQYRSTAQEKGLLAPGFLKMSSCLQCSPFICFGDSASSAALRILERMSYGEGRLLSTEAAPQDARLLPSFCLCRPLVTLSKKELSLFRLFERLPVLPTKPYTLHQDLVPSLWESSGSGCRRPRGAFHPSAQSLLQEFLIETECDNSATIHNLLSAVKRLESPFKEWGSSEIPCSLCKKAPSANLKSLLNETGAFTPKQRMVAEECLLSPSLSAIVPLCFCCIRDATTGPSAARLALRLCGVPSP</sequence>
<dbReference type="AlphaFoldDB" id="A0A1D3D9N5"/>
<evidence type="ECO:0008006" key="6">
    <source>
        <dbReference type="Google" id="ProtNLM"/>
    </source>
</evidence>
<evidence type="ECO:0000313" key="5">
    <source>
        <dbReference type="Proteomes" id="UP000095192"/>
    </source>
</evidence>
<evidence type="ECO:0000256" key="2">
    <source>
        <dbReference type="ARBA" id="ARBA00022694"/>
    </source>
</evidence>
<dbReference type="PANTHER" id="PTHR20882:SF14">
    <property type="entry name" value="CYTOPLASMIC TRNA 2-THIOLATION PROTEIN 2"/>
    <property type="match status" value="1"/>
</dbReference>
<evidence type="ECO:0000256" key="1">
    <source>
        <dbReference type="ARBA" id="ARBA00022490"/>
    </source>
</evidence>
<name>A0A1D3D9N5_9EIME</name>
<keyword evidence="1" id="KW-0963">Cytoplasm</keyword>
<dbReference type="PANTHER" id="PTHR20882">
    <property type="entry name" value="CYTOPLASMIC TRNA 2-THIOLATION PROTEIN 2"/>
    <property type="match status" value="1"/>
</dbReference>
<accession>A0A1D3D9N5</accession>
<dbReference type="VEuPathDB" id="ToxoDB:LOC34619924"/>